<dbReference type="Gene3D" id="3.40.630.190">
    <property type="entry name" value="LCP protein"/>
    <property type="match status" value="1"/>
</dbReference>
<dbReference type="AlphaFoldDB" id="A0A3B0STK7"/>
<dbReference type="Pfam" id="PF03816">
    <property type="entry name" value="LytR_cpsA_psr"/>
    <property type="match status" value="1"/>
</dbReference>
<dbReference type="InterPro" id="IPR050922">
    <property type="entry name" value="LytR/CpsA/Psr_CW_biosynth"/>
</dbReference>
<dbReference type="EMBL" id="UOEK01000634">
    <property type="protein sequence ID" value="VAW09691.1"/>
    <property type="molecule type" value="Genomic_DNA"/>
</dbReference>
<dbReference type="InterPro" id="IPR004474">
    <property type="entry name" value="LytR_CpsA_psr"/>
</dbReference>
<organism evidence="2">
    <name type="scientific">hydrothermal vent metagenome</name>
    <dbReference type="NCBI Taxonomy" id="652676"/>
    <lineage>
        <taxon>unclassified sequences</taxon>
        <taxon>metagenomes</taxon>
        <taxon>ecological metagenomes</taxon>
    </lineage>
</organism>
<proteinExistence type="predicted"/>
<dbReference type="PANTHER" id="PTHR33392">
    <property type="entry name" value="POLYISOPRENYL-TEICHOIC ACID--PEPTIDOGLYCAN TEICHOIC ACID TRANSFERASE TAGU"/>
    <property type="match status" value="1"/>
</dbReference>
<feature type="non-terminal residue" evidence="2">
    <location>
        <position position="1"/>
    </location>
</feature>
<protein>
    <recommendedName>
        <fullName evidence="1">Cell envelope-related transcriptional attenuator domain-containing protein</fullName>
    </recommendedName>
</protein>
<evidence type="ECO:0000313" key="2">
    <source>
        <dbReference type="EMBL" id="VAW09691.1"/>
    </source>
</evidence>
<feature type="domain" description="Cell envelope-related transcriptional attenuator" evidence="1">
    <location>
        <begin position="18"/>
        <end position="171"/>
    </location>
</feature>
<reference evidence="2" key="1">
    <citation type="submission" date="2018-06" db="EMBL/GenBank/DDBJ databases">
        <authorList>
            <person name="Zhirakovskaya E."/>
        </authorList>
    </citation>
    <scope>NUCLEOTIDE SEQUENCE</scope>
</reference>
<name>A0A3B0STK7_9ZZZZ</name>
<sequence length="258" mass="27935">DGLPPEWEDNFGDFSGKRTDVIMIAQITPDGEGQLISLPRDLRVTIPGKGINKINAAFVFGGPDLLIQTIQENFGISINNYIEINFGGFGKVVDSLGGIEITFDNPARDAKSGLRVEEGTQRLDGEMALAYARSRFYQELRNGKWVSVRGSDIGRTGRQQEVLMTMFRQAKSPGSAFNLPGFVGTFAEQITADEGITPGVLLELGKAGLALDVENIDMRTLPVEISNQNGTSYVIPVEPEASALLAAFRAGVPFPPEE</sequence>
<dbReference type="NCBIfam" id="TIGR00350">
    <property type="entry name" value="lytR_cpsA_psr"/>
    <property type="match status" value="1"/>
</dbReference>
<accession>A0A3B0STK7</accession>
<dbReference type="PANTHER" id="PTHR33392:SF6">
    <property type="entry name" value="POLYISOPRENYL-TEICHOIC ACID--PEPTIDOGLYCAN TEICHOIC ACID TRANSFERASE TAGU"/>
    <property type="match status" value="1"/>
</dbReference>
<evidence type="ECO:0000259" key="1">
    <source>
        <dbReference type="Pfam" id="PF03816"/>
    </source>
</evidence>
<gene>
    <name evidence="2" type="ORF">MNBD_ACTINO02-2325</name>
</gene>